<accession>A0ABD2KHR6</accession>
<proteinExistence type="predicted"/>
<feature type="signal peptide" evidence="2">
    <location>
        <begin position="1"/>
        <end position="27"/>
    </location>
</feature>
<dbReference type="InterPro" id="IPR036908">
    <property type="entry name" value="RlpA-like_sf"/>
</dbReference>
<reference evidence="3 4" key="1">
    <citation type="submission" date="2024-10" db="EMBL/GenBank/DDBJ databases">
        <authorList>
            <person name="Kim D."/>
        </authorList>
    </citation>
    <scope>NUCLEOTIDE SEQUENCE [LARGE SCALE GENOMIC DNA]</scope>
    <source>
        <strain evidence="3">BH-2024</strain>
    </source>
</reference>
<evidence type="ECO:0000313" key="3">
    <source>
        <dbReference type="EMBL" id="KAL3102471.1"/>
    </source>
</evidence>
<gene>
    <name evidence="3" type="ORF">niasHT_025653</name>
</gene>
<name>A0ABD2KHR6_9BILA</name>
<protein>
    <submittedName>
        <fullName evidence="3">Uncharacterized protein</fullName>
    </submittedName>
</protein>
<feature type="compositionally biased region" description="Gly residues" evidence="1">
    <location>
        <begin position="187"/>
        <end position="202"/>
    </location>
</feature>
<dbReference type="AlphaFoldDB" id="A0ABD2KHR6"/>
<keyword evidence="2" id="KW-0732">Signal</keyword>
<dbReference type="Proteomes" id="UP001620626">
    <property type="component" value="Unassembled WGS sequence"/>
</dbReference>
<dbReference type="Gene3D" id="2.40.40.10">
    <property type="entry name" value="RlpA-like domain"/>
    <property type="match status" value="1"/>
</dbReference>
<feature type="compositionally biased region" description="Low complexity" evidence="1">
    <location>
        <begin position="136"/>
        <end position="186"/>
    </location>
</feature>
<evidence type="ECO:0000313" key="4">
    <source>
        <dbReference type="Proteomes" id="UP001620626"/>
    </source>
</evidence>
<evidence type="ECO:0000256" key="2">
    <source>
        <dbReference type="SAM" id="SignalP"/>
    </source>
</evidence>
<dbReference type="EMBL" id="JBICBT010000756">
    <property type="protein sequence ID" value="KAL3102471.1"/>
    <property type="molecule type" value="Genomic_DNA"/>
</dbReference>
<organism evidence="3 4">
    <name type="scientific">Heterodera trifolii</name>
    <dbReference type="NCBI Taxonomy" id="157864"/>
    <lineage>
        <taxon>Eukaryota</taxon>
        <taxon>Metazoa</taxon>
        <taxon>Ecdysozoa</taxon>
        <taxon>Nematoda</taxon>
        <taxon>Chromadorea</taxon>
        <taxon>Rhabditida</taxon>
        <taxon>Tylenchina</taxon>
        <taxon>Tylenchomorpha</taxon>
        <taxon>Tylenchoidea</taxon>
        <taxon>Heteroderidae</taxon>
        <taxon>Heteroderinae</taxon>
        <taxon>Heterodera</taxon>
    </lineage>
</organism>
<sequence>MTPTADFAPQLVIRLLPFCLCATVASAFVYGSRGGGAYGDGQGGYGAVYGSGGGGGHYAGWDEDGPYRPPTYRRPVYRPVPGPLYGYNKHRPIYGGGGDNNYYYSAPAPKPPTPCPPAGKPSTVVPTSSMAPPPTQQSTQTTTQTTTTAQTAPETTTTPTAQTFPVTQTTAQTPPERTTTIIATTSAGGGTSTGAGTAGGGASRSSPTRAGTPRGSPIPGGTVSPSASTDSPGGGGNKNLVVRPQFGTEQTCMSTSGLNGPIVSKMNKPLFNGTFSVFVSNTNGTCRWQLNAQSDSRSMLAAVSRELFNGRDDVTESCLPGNISLLKDPVCMDKCVNIFYPKTGKTLTCPIEHQCADCTIDNVQLSGAAFRFLEPDAAIGTGTGARVTFFECIF</sequence>
<evidence type="ECO:0000256" key="1">
    <source>
        <dbReference type="SAM" id="MobiDB-lite"/>
    </source>
</evidence>
<keyword evidence="4" id="KW-1185">Reference proteome</keyword>
<comment type="caution">
    <text evidence="3">The sequence shown here is derived from an EMBL/GenBank/DDBJ whole genome shotgun (WGS) entry which is preliminary data.</text>
</comment>
<feature type="region of interest" description="Disordered" evidence="1">
    <location>
        <begin position="113"/>
        <end position="242"/>
    </location>
</feature>
<feature type="chain" id="PRO_5044817582" evidence="2">
    <location>
        <begin position="28"/>
        <end position="394"/>
    </location>
</feature>